<gene>
    <name evidence="1" type="ordered locus">TCELL_0713</name>
</gene>
<dbReference type="STRING" id="1184251.TCELL_0713"/>
<accession>I3TEE9</accession>
<protein>
    <submittedName>
        <fullName evidence="1">Phosphoesterase</fullName>
    </submittedName>
</protein>
<sequence>MRVLVVHGLRGLHALARLVCLVSLKEGVDVALLAGDVKSPTIVRYLAESCGLRVMGFAGRLDNESVVRAFKDYGEYVESVVVKLGGKKVLNIGYNPLLERLRNAEEVDVLVTYFAPPESVQPGLALTSPLVDRLVARTRPRGVLITSCRETRRLGKFVCLGDASRGSYAIIDLGPPEPVIVTGTYLNSHLRSQI</sequence>
<dbReference type="SUPFAM" id="SSF56300">
    <property type="entry name" value="Metallo-dependent phosphatases"/>
    <property type="match status" value="1"/>
</dbReference>
<dbReference type="OrthoDB" id="18477at2157"/>
<reference evidence="1 2" key="1">
    <citation type="journal article" date="2012" name="J. Bacteriol.">
        <title>Complete genome sequence of the hyperthermophilic cellulolytic Crenarchaeon 'Thermogladius cellulolyticus' 1633.</title>
        <authorList>
            <person name="Mardanov A.V."/>
            <person name="Kochetkova T.V."/>
            <person name="Beletsky A.V."/>
            <person name="Bonch-Osmolovskaya E.A."/>
            <person name="Ravin N.V."/>
            <person name="Skryabin K.G."/>
        </authorList>
    </citation>
    <scope>NUCLEOTIDE SEQUENCE [LARGE SCALE GENOMIC DNA]</scope>
    <source>
        <strain evidence="2">DSM 22663 / VKM B-2946 / 1633</strain>
    </source>
</reference>
<dbReference type="KEGG" id="thg:TCELL_0713"/>
<dbReference type="InParanoid" id="I3TEE9"/>
<keyword evidence="2" id="KW-1185">Reference proteome</keyword>
<dbReference type="EMBL" id="CP003531">
    <property type="protein sequence ID" value="AFK51137.1"/>
    <property type="molecule type" value="Genomic_DNA"/>
</dbReference>
<proteinExistence type="predicted"/>
<dbReference type="HOGENOM" id="CLU_1375475_0_0_2"/>
<dbReference type="AlphaFoldDB" id="I3TEE9"/>
<dbReference type="GeneID" id="13013028"/>
<organism evidence="1 2">
    <name type="scientific">Thermogladius calderae (strain DSM 22663 / VKM B-2946 / 1633)</name>
    <dbReference type="NCBI Taxonomy" id="1184251"/>
    <lineage>
        <taxon>Archaea</taxon>
        <taxon>Thermoproteota</taxon>
        <taxon>Thermoprotei</taxon>
        <taxon>Desulfurococcales</taxon>
        <taxon>Desulfurococcaceae</taxon>
        <taxon>Thermogladius</taxon>
    </lineage>
</organism>
<dbReference type="Proteomes" id="UP000005270">
    <property type="component" value="Chromosome"/>
</dbReference>
<dbReference type="InterPro" id="IPR029052">
    <property type="entry name" value="Metallo-depent_PP-like"/>
</dbReference>
<dbReference type="eggNOG" id="arCOG01145">
    <property type="taxonomic scope" value="Archaea"/>
</dbReference>
<dbReference type="RefSeq" id="WP_014737387.1">
    <property type="nucleotide sequence ID" value="NC_017954.1"/>
</dbReference>
<evidence type="ECO:0000313" key="2">
    <source>
        <dbReference type="Proteomes" id="UP000005270"/>
    </source>
</evidence>
<name>I3TEE9_THEC1</name>
<evidence type="ECO:0000313" key="1">
    <source>
        <dbReference type="EMBL" id="AFK51137.1"/>
    </source>
</evidence>